<dbReference type="Pfam" id="PF00581">
    <property type="entry name" value="Rhodanese"/>
    <property type="match status" value="1"/>
</dbReference>
<dbReference type="PANTHER" id="PTHR43031:SF1">
    <property type="entry name" value="PYRIDINE NUCLEOTIDE-DISULPHIDE OXIDOREDUCTASE"/>
    <property type="match status" value="1"/>
</dbReference>
<sequence>MKVKISMDNILWLVVVLVLVFYILYSKGIIMANFESVSVKAAQHMIKKDKNVTVLDVRTAEEVRDDGKIAKAKHIPLNELSQNLSSLNKSKKVLVYCRSGSRSVSASRMLEKNGFTPLNLSGGINAWKAEKLPVK</sequence>
<dbReference type="InterPro" id="IPR001763">
    <property type="entry name" value="Rhodanese-like_dom"/>
</dbReference>
<gene>
    <name evidence="2" type="ORF">HELGO_WM3464</name>
</gene>
<dbReference type="SMART" id="SM00450">
    <property type="entry name" value="RHOD"/>
    <property type="match status" value="1"/>
</dbReference>
<feature type="domain" description="Rhodanese" evidence="1">
    <location>
        <begin position="48"/>
        <end position="135"/>
    </location>
</feature>
<proteinExistence type="predicted"/>
<organism evidence="2">
    <name type="scientific">uncultured Sulfurovum sp</name>
    <dbReference type="NCBI Taxonomy" id="269237"/>
    <lineage>
        <taxon>Bacteria</taxon>
        <taxon>Pseudomonadati</taxon>
        <taxon>Campylobacterota</taxon>
        <taxon>Epsilonproteobacteria</taxon>
        <taxon>Campylobacterales</taxon>
        <taxon>Sulfurovaceae</taxon>
        <taxon>Sulfurovum</taxon>
        <taxon>environmental samples</taxon>
    </lineage>
</organism>
<dbReference type="EMBL" id="CACVAP010000039">
    <property type="protein sequence ID" value="CAA6803149.1"/>
    <property type="molecule type" value="Genomic_DNA"/>
</dbReference>
<dbReference type="SUPFAM" id="SSF52821">
    <property type="entry name" value="Rhodanese/Cell cycle control phosphatase"/>
    <property type="match status" value="1"/>
</dbReference>
<dbReference type="InterPro" id="IPR050229">
    <property type="entry name" value="GlpE_sulfurtransferase"/>
</dbReference>
<evidence type="ECO:0000313" key="2">
    <source>
        <dbReference type="EMBL" id="CAA6803149.1"/>
    </source>
</evidence>
<dbReference type="InterPro" id="IPR036873">
    <property type="entry name" value="Rhodanese-like_dom_sf"/>
</dbReference>
<name>A0A6S6SEE4_9BACT</name>
<accession>A0A6S6SEE4</accession>
<reference evidence="2" key="1">
    <citation type="submission" date="2020-01" db="EMBL/GenBank/DDBJ databases">
        <authorList>
            <person name="Meier V. D."/>
            <person name="Meier V D."/>
        </authorList>
    </citation>
    <scope>NUCLEOTIDE SEQUENCE</scope>
    <source>
        <strain evidence="2">HLG_WM_MAG_06</strain>
    </source>
</reference>
<evidence type="ECO:0000259" key="1">
    <source>
        <dbReference type="PROSITE" id="PS50206"/>
    </source>
</evidence>
<dbReference type="CDD" id="cd00158">
    <property type="entry name" value="RHOD"/>
    <property type="match status" value="1"/>
</dbReference>
<dbReference type="PANTHER" id="PTHR43031">
    <property type="entry name" value="FAD-DEPENDENT OXIDOREDUCTASE"/>
    <property type="match status" value="1"/>
</dbReference>
<protein>
    <submittedName>
        <fullName evidence="2">Rhodanese-like domain protein</fullName>
    </submittedName>
</protein>
<dbReference type="Gene3D" id="3.40.250.10">
    <property type="entry name" value="Rhodanese-like domain"/>
    <property type="match status" value="1"/>
</dbReference>
<dbReference type="AlphaFoldDB" id="A0A6S6SEE4"/>
<dbReference type="PROSITE" id="PS50206">
    <property type="entry name" value="RHODANESE_3"/>
    <property type="match status" value="1"/>
</dbReference>